<evidence type="ECO:0000313" key="2">
    <source>
        <dbReference type="EnsemblMetazoa" id="MESCA010816-PA"/>
    </source>
</evidence>
<dbReference type="EMBL" id="CAQQ02044046">
    <property type="status" value="NOT_ANNOTATED_CDS"/>
    <property type="molecule type" value="Genomic_DNA"/>
</dbReference>
<protein>
    <submittedName>
        <fullName evidence="2">Uncharacterized protein</fullName>
    </submittedName>
</protein>
<dbReference type="STRING" id="36166.T1H3I8"/>
<proteinExistence type="predicted"/>
<accession>T1H3I8</accession>
<feature type="region of interest" description="Disordered" evidence="1">
    <location>
        <begin position="160"/>
        <end position="187"/>
    </location>
</feature>
<dbReference type="Gene3D" id="1.10.287.1490">
    <property type="match status" value="1"/>
</dbReference>
<reference evidence="3" key="1">
    <citation type="submission" date="2013-02" db="EMBL/GenBank/DDBJ databases">
        <authorList>
            <person name="Hughes D."/>
        </authorList>
    </citation>
    <scope>NUCLEOTIDE SEQUENCE</scope>
    <source>
        <strain>Durham</strain>
        <strain evidence="3">NC isolate 2 -- Noor lab</strain>
    </source>
</reference>
<name>T1H3I8_MEGSC</name>
<evidence type="ECO:0000313" key="3">
    <source>
        <dbReference type="Proteomes" id="UP000015102"/>
    </source>
</evidence>
<dbReference type="Gene3D" id="3.40.50.300">
    <property type="entry name" value="P-loop containing nucleotide triphosphate hydrolases"/>
    <property type="match status" value="1"/>
</dbReference>
<sequence>MQGRITKVLNMKPHEILSMIEEAAGTSLYEIKKEATTKLIEKKEAKVKEIDTLLSEEVAPKLDKLRKEKAAYNQYQKIGRDIEFLTRVSVSFKYLKQKEVIEDAEKQLQDLENSIKHNENQIKANEGEVERLKEASEEIQHKIDNESGGELKELEERLTKLSSEEAQSTGNLKAAQSQIDQEQKRSKALAKSIKDDETDLTKKEKEMEKVGTLFTDLKKADEDDTAAYEAAQKKFEAVQQGLSTDENGQASSLQEQLIAGRQALSEAQTSIKTSDMELRHFRTVLKQKENETQTSDASYQKDKNLSEQLTADIGSFLKI</sequence>
<reference evidence="2" key="2">
    <citation type="submission" date="2015-06" db="UniProtKB">
        <authorList>
            <consortium name="EnsemblMetazoa"/>
        </authorList>
    </citation>
    <scope>IDENTIFICATION</scope>
</reference>
<dbReference type="AlphaFoldDB" id="T1H3I8"/>
<dbReference type="Proteomes" id="UP000015102">
    <property type="component" value="Unassembled WGS sequence"/>
</dbReference>
<dbReference type="InterPro" id="IPR027417">
    <property type="entry name" value="P-loop_NTPase"/>
</dbReference>
<evidence type="ECO:0000256" key="1">
    <source>
        <dbReference type="SAM" id="MobiDB-lite"/>
    </source>
</evidence>
<organism evidence="2 3">
    <name type="scientific">Megaselia scalaris</name>
    <name type="common">Humpbacked fly</name>
    <name type="synonym">Phora scalaris</name>
    <dbReference type="NCBI Taxonomy" id="36166"/>
    <lineage>
        <taxon>Eukaryota</taxon>
        <taxon>Metazoa</taxon>
        <taxon>Ecdysozoa</taxon>
        <taxon>Arthropoda</taxon>
        <taxon>Hexapoda</taxon>
        <taxon>Insecta</taxon>
        <taxon>Pterygota</taxon>
        <taxon>Neoptera</taxon>
        <taxon>Endopterygota</taxon>
        <taxon>Diptera</taxon>
        <taxon>Brachycera</taxon>
        <taxon>Muscomorpha</taxon>
        <taxon>Platypezoidea</taxon>
        <taxon>Phoridae</taxon>
        <taxon>Megaseliini</taxon>
        <taxon>Megaselia</taxon>
    </lineage>
</organism>
<keyword evidence="3" id="KW-1185">Reference proteome</keyword>
<dbReference type="EnsemblMetazoa" id="MESCA010816-RA">
    <property type="protein sequence ID" value="MESCA010816-PA"/>
    <property type="gene ID" value="MESCA010816"/>
</dbReference>
<dbReference type="PANTHER" id="PTHR43977">
    <property type="entry name" value="STRUCTURAL MAINTENANCE OF CHROMOSOMES PROTEIN 3"/>
    <property type="match status" value="1"/>
</dbReference>
<dbReference type="HOGENOM" id="CLU_872346_0_0_1"/>
<feature type="compositionally biased region" description="Polar residues" evidence="1">
    <location>
        <begin position="166"/>
        <end position="180"/>
    </location>
</feature>